<dbReference type="Gene3D" id="6.10.250.940">
    <property type="match status" value="1"/>
</dbReference>
<dbReference type="AlphaFoldDB" id="A0A843VYM5"/>
<dbReference type="Gene3D" id="3.40.50.11320">
    <property type="match status" value="1"/>
</dbReference>
<feature type="region of interest" description="Disordered" evidence="4">
    <location>
        <begin position="116"/>
        <end position="139"/>
    </location>
</feature>
<keyword evidence="3" id="KW-0645">Protease</keyword>
<dbReference type="PROSITE" id="PS00560">
    <property type="entry name" value="CARBOXYPEPT_SER_HIS"/>
    <property type="match status" value="1"/>
</dbReference>
<keyword evidence="6" id="KW-1185">Reference proteome</keyword>
<comment type="caution">
    <text evidence="5">The sequence shown here is derived from an EMBL/GenBank/DDBJ whole genome shotgun (WGS) entry which is preliminary data.</text>
</comment>
<evidence type="ECO:0000313" key="6">
    <source>
        <dbReference type="Proteomes" id="UP000652761"/>
    </source>
</evidence>
<dbReference type="PROSITE" id="PS00131">
    <property type="entry name" value="CARBOXYPEPT_SER_SER"/>
    <property type="match status" value="1"/>
</dbReference>
<comment type="similarity">
    <text evidence="1 3">Belongs to the peptidase S10 family.</text>
</comment>
<dbReference type="Pfam" id="PF00450">
    <property type="entry name" value="Peptidase_S10"/>
    <property type="match status" value="2"/>
</dbReference>
<dbReference type="SUPFAM" id="SSF53474">
    <property type="entry name" value="alpha/beta-Hydrolases"/>
    <property type="match status" value="1"/>
</dbReference>
<dbReference type="EC" id="3.4.16.-" evidence="3"/>
<dbReference type="GO" id="GO:0006508">
    <property type="term" value="P:proteolysis"/>
    <property type="evidence" value="ECO:0007669"/>
    <property type="project" value="UniProtKB-KW"/>
</dbReference>
<dbReference type="PRINTS" id="PR00724">
    <property type="entry name" value="CRBOXYPTASEC"/>
</dbReference>
<dbReference type="InterPro" id="IPR018202">
    <property type="entry name" value="Ser_caboxypep_ser_AS"/>
</dbReference>
<evidence type="ECO:0000256" key="4">
    <source>
        <dbReference type="SAM" id="MobiDB-lite"/>
    </source>
</evidence>
<dbReference type="GO" id="GO:0004185">
    <property type="term" value="F:serine-type carboxypeptidase activity"/>
    <property type="evidence" value="ECO:0007669"/>
    <property type="project" value="UniProtKB-UniRule"/>
</dbReference>
<dbReference type="PANTHER" id="PTHR11802">
    <property type="entry name" value="SERINE PROTEASE FAMILY S10 SERINE CARBOXYPEPTIDASE"/>
    <property type="match status" value="1"/>
</dbReference>
<protein>
    <recommendedName>
        <fullName evidence="3">Carboxypeptidase</fullName>
        <ecNumber evidence="3">3.4.16.-</ecNumber>
    </recommendedName>
</protein>
<evidence type="ECO:0000313" key="5">
    <source>
        <dbReference type="EMBL" id="MQM00187.1"/>
    </source>
</evidence>
<evidence type="ECO:0000256" key="2">
    <source>
        <dbReference type="ARBA" id="ARBA00023180"/>
    </source>
</evidence>
<keyword evidence="2" id="KW-0325">Glycoprotein</keyword>
<dbReference type="Gene3D" id="3.40.50.1820">
    <property type="entry name" value="alpha/beta hydrolase"/>
    <property type="match status" value="1"/>
</dbReference>
<name>A0A843VYM5_COLES</name>
<evidence type="ECO:0000256" key="1">
    <source>
        <dbReference type="ARBA" id="ARBA00009431"/>
    </source>
</evidence>
<accession>A0A843VYM5</accession>
<reference evidence="5" key="1">
    <citation type="submission" date="2017-07" db="EMBL/GenBank/DDBJ databases">
        <title>Taro Niue Genome Assembly and Annotation.</title>
        <authorList>
            <person name="Atibalentja N."/>
            <person name="Keating K."/>
            <person name="Fields C.J."/>
        </authorList>
    </citation>
    <scope>NUCLEOTIDE SEQUENCE</scope>
    <source>
        <strain evidence="5">Niue_2</strain>
        <tissue evidence="5">Leaf</tissue>
    </source>
</reference>
<dbReference type="PANTHER" id="PTHR11802:SF20">
    <property type="entry name" value="SERINE CARBOXYPEPTIDASE-LIKE 41-RELATED"/>
    <property type="match status" value="1"/>
</dbReference>
<sequence length="397" mass="44276">MRRWFERFPEYKHRQLFLAGESYAGHYIPQLATLLLKSKEFNLIGILVGNPLLNYGVDTTATYAFFWSHGVISDPSYMGVSRWCDFRYGYRGGDEEDYMEQPDAVSGEVSRVGEAVNVAGGGGGGDDSGSNKKQQQKKKGCVPFVRRAMREMGGYINIYDLSADVCVPPIHRQAVLLHQLMGLREKDRKDVCVDHEITRYLNQRAVQDALHANLTALPHPWEACSQLVLCMPFPPPNSEIPVSASTLLSRIVLVLLLFTLVNYTYIDKLEDMLPLLAHLAKEDLSIWVFSGDQDSVVPLTGTRSQITKLGRSLNLSRNAIYRPWYSHRQKMADGASLTLAPVDGFMQVGGGYESYGHGKIVYATVRGASHMVPFTQPVRALDLFSSLINGKTLPSQP</sequence>
<gene>
    <name evidence="5" type="ORF">Taro_032919</name>
</gene>
<dbReference type="Proteomes" id="UP000652761">
    <property type="component" value="Unassembled WGS sequence"/>
</dbReference>
<dbReference type="EMBL" id="NMUH01002472">
    <property type="protein sequence ID" value="MQM00187.1"/>
    <property type="molecule type" value="Genomic_DNA"/>
</dbReference>
<organism evidence="5 6">
    <name type="scientific">Colocasia esculenta</name>
    <name type="common">Wild taro</name>
    <name type="synonym">Arum esculentum</name>
    <dbReference type="NCBI Taxonomy" id="4460"/>
    <lineage>
        <taxon>Eukaryota</taxon>
        <taxon>Viridiplantae</taxon>
        <taxon>Streptophyta</taxon>
        <taxon>Embryophyta</taxon>
        <taxon>Tracheophyta</taxon>
        <taxon>Spermatophyta</taxon>
        <taxon>Magnoliopsida</taxon>
        <taxon>Liliopsida</taxon>
        <taxon>Araceae</taxon>
        <taxon>Aroideae</taxon>
        <taxon>Colocasieae</taxon>
        <taxon>Colocasia</taxon>
    </lineage>
</organism>
<keyword evidence="3" id="KW-0378">Hydrolase</keyword>
<proteinExistence type="inferred from homology"/>
<evidence type="ECO:0000256" key="3">
    <source>
        <dbReference type="RuleBase" id="RU361156"/>
    </source>
</evidence>
<keyword evidence="3" id="KW-0121">Carboxypeptidase</keyword>
<dbReference type="InterPro" id="IPR001563">
    <property type="entry name" value="Peptidase_S10"/>
</dbReference>
<dbReference type="OrthoDB" id="443318at2759"/>
<dbReference type="InterPro" id="IPR033124">
    <property type="entry name" value="Ser_caboxypep_his_AS"/>
</dbReference>
<dbReference type="InterPro" id="IPR029058">
    <property type="entry name" value="AB_hydrolase_fold"/>
</dbReference>